<organism evidence="1 2">
    <name type="scientific">Escherichia coli M605</name>
    <dbReference type="NCBI Taxonomy" id="656417"/>
    <lineage>
        <taxon>Bacteria</taxon>
        <taxon>Pseudomonadati</taxon>
        <taxon>Pseudomonadota</taxon>
        <taxon>Gammaproteobacteria</taxon>
        <taxon>Enterobacterales</taxon>
        <taxon>Enterobacteriaceae</taxon>
        <taxon>Escherichia</taxon>
    </lineage>
</organism>
<gene>
    <name evidence="1" type="ORF">ECIG_04706</name>
</gene>
<name>F4SY66_ECOLX</name>
<dbReference type="RefSeq" id="WP_000125200.1">
    <property type="nucleotide sequence ID" value="NZ_GL883905.1"/>
</dbReference>
<dbReference type="Proteomes" id="UP000004710">
    <property type="component" value="Unassembled WGS sequence"/>
</dbReference>
<dbReference type="Gene3D" id="1.10.4120.20">
    <property type="match status" value="1"/>
</dbReference>
<reference evidence="1 2" key="1">
    <citation type="submission" date="2010-01" db="EMBL/GenBank/DDBJ databases">
        <title>The Genome Sequence of Escherichia coli M605.</title>
        <authorList>
            <consortium name="The Broad Institute Genome Sequencing Platform"/>
            <consortium name="The Broad Institute Genome Sequencing Center for Infectious Disease"/>
            <person name="Feldgarden M."/>
            <person name="Gordon D.M."/>
            <person name="Johnson J.R."/>
            <person name="Johnston B.D."/>
            <person name="Young S."/>
            <person name="Zeng Q."/>
            <person name="Koehrsen M."/>
            <person name="Alvarado L."/>
            <person name="Berlin A.M."/>
            <person name="Borenstein D."/>
            <person name="Chapman S.B."/>
            <person name="Chen Z."/>
            <person name="Engels R."/>
            <person name="Freedman E."/>
            <person name="Gellesch M."/>
            <person name="Goldberg J."/>
            <person name="Griggs A."/>
            <person name="Gujja S."/>
            <person name="Heilman E.R."/>
            <person name="Heiman D.I."/>
            <person name="Hepburn T.A."/>
            <person name="Howarth C."/>
            <person name="Jen D."/>
            <person name="Larson L."/>
            <person name="Lewis B."/>
            <person name="Mehta T."/>
            <person name="Park D."/>
            <person name="Pearson M."/>
            <person name="Richards J."/>
            <person name="Roberts A."/>
            <person name="Saif S."/>
            <person name="Shea T.D."/>
            <person name="Shenoy N."/>
            <person name="Sisk P."/>
            <person name="Stolte C."/>
            <person name="Sykes S.N."/>
            <person name="Walk T."/>
            <person name="White J."/>
            <person name="Yandava C."/>
            <person name="Haas B."/>
            <person name="Henn M.R."/>
            <person name="Nusbaum C."/>
            <person name="Birren B."/>
        </authorList>
    </citation>
    <scope>NUCLEOTIDE SEQUENCE [LARGE SCALE GENOMIC DNA]</scope>
    <source>
        <strain evidence="1 2">M605</strain>
    </source>
</reference>
<proteinExistence type="predicted"/>
<evidence type="ECO:0000313" key="2">
    <source>
        <dbReference type="Proteomes" id="UP000004710"/>
    </source>
</evidence>
<sequence>MTAILHDATKKLTPLTSKQINVPDSAYEINITRHHTDNFIKHLLGIRNTYIKIQGNSRNIKVNQDKIVCKVERFLKGYISDTWKQQESEVYIPALINKELDVVATKCGRNINSSQRDKIRSKILNKTHLTEQFKNIKTLNSAAQTSIGQVTATYVAKNNSLRAFFKAEGTPRELQSVISGVVTNKIADKVYERVMGQSVNNIREIAQQEARNELIPHKQLVITDSVAYSADK</sequence>
<protein>
    <submittedName>
        <fullName evidence="1">IpaB/EvcA family protein</fullName>
    </submittedName>
</protein>
<dbReference type="AlphaFoldDB" id="F4SY66"/>
<accession>F4SY66</accession>
<dbReference type="Pfam" id="PF03278">
    <property type="entry name" value="IpaB_EvcA"/>
    <property type="match status" value="1"/>
</dbReference>
<dbReference type="EMBL" id="GL883905">
    <property type="protein sequence ID" value="EGI16313.1"/>
    <property type="molecule type" value="Genomic_DNA"/>
</dbReference>
<dbReference type="InterPro" id="IPR004959">
    <property type="entry name" value="Bac_effector_IpgB-like"/>
</dbReference>
<dbReference type="HOGENOM" id="CLU_1193344_0_0_6"/>
<evidence type="ECO:0000313" key="1">
    <source>
        <dbReference type="EMBL" id="EGI16313.1"/>
    </source>
</evidence>